<evidence type="ECO:0000313" key="1">
    <source>
        <dbReference type="EMBL" id="GAA2665112.1"/>
    </source>
</evidence>
<organism evidence="1 2">
    <name type="scientific">Nonomuraea recticatena</name>
    <dbReference type="NCBI Taxonomy" id="46178"/>
    <lineage>
        <taxon>Bacteria</taxon>
        <taxon>Bacillati</taxon>
        <taxon>Actinomycetota</taxon>
        <taxon>Actinomycetes</taxon>
        <taxon>Streptosporangiales</taxon>
        <taxon>Streptosporangiaceae</taxon>
        <taxon>Nonomuraea</taxon>
    </lineage>
</organism>
<protein>
    <submittedName>
        <fullName evidence="1">Uncharacterized protein</fullName>
    </submittedName>
</protein>
<accession>A0ABP6EEP1</accession>
<proteinExistence type="predicted"/>
<gene>
    <name evidence="1" type="ORF">GCM10010412_041120</name>
</gene>
<evidence type="ECO:0000313" key="2">
    <source>
        <dbReference type="Proteomes" id="UP001501666"/>
    </source>
</evidence>
<dbReference type="Proteomes" id="UP001501666">
    <property type="component" value="Unassembled WGS sequence"/>
</dbReference>
<reference evidence="2" key="1">
    <citation type="journal article" date="2019" name="Int. J. Syst. Evol. Microbiol.">
        <title>The Global Catalogue of Microorganisms (GCM) 10K type strain sequencing project: providing services to taxonomists for standard genome sequencing and annotation.</title>
        <authorList>
            <consortium name="The Broad Institute Genomics Platform"/>
            <consortium name="The Broad Institute Genome Sequencing Center for Infectious Disease"/>
            <person name="Wu L."/>
            <person name="Ma J."/>
        </authorList>
    </citation>
    <scope>NUCLEOTIDE SEQUENCE [LARGE SCALE GENOMIC DNA]</scope>
    <source>
        <strain evidence="2">JCM 6835</strain>
    </source>
</reference>
<sequence>MGASGAKFVVGTLIYRVALIRARNVKKDDLLINDHLYKVSRFPKVWQAVTGRRPEASAADRWTRILDENGVELAAAHADVEFLVLRPYSVVPGN</sequence>
<keyword evidence="2" id="KW-1185">Reference proteome</keyword>
<name>A0ABP6EEP1_9ACTN</name>
<dbReference type="EMBL" id="BAAATE010000010">
    <property type="protein sequence ID" value="GAA2665112.1"/>
    <property type="molecule type" value="Genomic_DNA"/>
</dbReference>
<comment type="caution">
    <text evidence="1">The sequence shown here is derived from an EMBL/GenBank/DDBJ whole genome shotgun (WGS) entry which is preliminary data.</text>
</comment>
<dbReference type="RefSeq" id="WP_346148607.1">
    <property type="nucleotide sequence ID" value="NZ_BAAATE010000010.1"/>
</dbReference>